<reference evidence="1" key="1">
    <citation type="journal article" date="2013" name="Genetics">
        <title>The draft genome and transcriptome of Panagrellus redivivus are shaped by the harsh demands of a free-living lifestyle.</title>
        <authorList>
            <person name="Srinivasan J."/>
            <person name="Dillman A.R."/>
            <person name="Macchietto M.G."/>
            <person name="Heikkinen L."/>
            <person name="Lakso M."/>
            <person name="Fracchia K.M."/>
            <person name="Antoshechkin I."/>
            <person name="Mortazavi A."/>
            <person name="Wong G."/>
            <person name="Sternberg P.W."/>
        </authorList>
    </citation>
    <scope>NUCLEOTIDE SEQUENCE [LARGE SCALE GENOMIC DNA]</scope>
    <source>
        <strain evidence="1">MT8872</strain>
    </source>
</reference>
<keyword evidence="1" id="KW-1185">Reference proteome</keyword>
<proteinExistence type="predicted"/>
<accession>A0A7E4URM4</accession>
<protein>
    <submittedName>
        <fullName evidence="2">Uncharacterized protein</fullName>
    </submittedName>
</protein>
<dbReference type="WBParaSite" id="Pan_g12010.t1">
    <property type="protein sequence ID" value="Pan_g12010.t1"/>
    <property type="gene ID" value="Pan_g12010"/>
</dbReference>
<dbReference type="AlphaFoldDB" id="A0A7E4URM4"/>
<dbReference type="Proteomes" id="UP000492821">
    <property type="component" value="Unassembled WGS sequence"/>
</dbReference>
<sequence length="151" mass="17520">MLPARHLTRLARTPLCLARRHAQSVSGSTTKVPVPKNPEGEVYDPKSDMVQTIDIDDLPRAQKRFAKQFEKVNEERIKEIFQKNYKVSFYTLSCFSCLQFMTESRRSSQVDYPSNFFISKIDRGPLVDLGTEILRPGVAFWLRYDRLKIGF</sequence>
<reference evidence="2" key="2">
    <citation type="submission" date="2020-10" db="UniProtKB">
        <authorList>
            <consortium name="WormBaseParasite"/>
        </authorList>
    </citation>
    <scope>IDENTIFICATION</scope>
</reference>
<evidence type="ECO:0000313" key="2">
    <source>
        <dbReference type="WBParaSite" id="Pan_g12010.t1"/>
    </source>
</evidence>
<organism evidence="1 2">
    <name type="scientific">Panagrellus redivivus</name>
    <name type="common">Microworm</name>
    <dbReference type="NCBI Taxonomy" id="6233"/>
    <lineage>
        <taxon>Eukaryota</taxon>
        <taxon>Metazoa</taxon>
        <taxon>Ecdysozoa</taxon>
        <taxon>Nematoda</taxon>
        <taxon>Chromadorea</taxon>
        <taxon>Rhabditida</taxon>
        <taxon>Tylenchina</taxon>
        <taxon>Panagrolaimomorpha</taxon>
        <taxon>Panagrolaimoidea</taxon>
        <taxon>Panagrolaimidae</taxon>
        <taxon>Panagrellus</taxon>
    </lineage>
</organism>
<evidence type="ECO:0000313" key="1">
    <source>
        <dbReference type="Proteomes" id="UP000492821"/>
    </source>
</evidence>
<name>A0A7E4URM4_PANRE</name>